<dbReference type="KEGG" id="lji:ELX58_04815"/>
<keyword evidence="4" id="KW-1185">Reference proteome</keyword>
<reference evidence="4" key="1">
    <citation type="submission" date="2018-12" db="EMBL/GenBank/DDBJ databases">
        <title>A new species of lactobacillus.</title>
        <authorList>
            <person name="Jian Y."/>
            <person name="Xin L."/>
            <person name="Hong Z.J."/>
            <person name="Ming L.Z."/>
            <person name="Hong X.Z."/>
        </authorList>
    </citation>
    <scope>NUCLEOTIDE SEQUENCE [LARGE SCALE GENOMIC DNA]</scope>
    <source>
        <strain evidence="4">HSLZ-75</strain>
    </source>
</reference>
<feature type="signal peptide" evidence="2">
    <location>
        <begin position="1"/>
        <end position="19"/>
    </location>
</feature>
<sequence length="96" mass="10575">MKKGLTLFVSLMAAGLMLTGCGSKPIHHHGSHPKTTAVKKVHHHHMSHKAAKPKTKKSKKSTKVNKKDIDKSGMSTSDIKKDSRAVHKKKSYQPVD</sequence>
<evidence type="ECO:0000313" key="3">
    <source>
        <dbReference type="EMBL" id="QBP18468.1"/>
    </source>
</evidence>
<feature type="compositionally biased region" description="Basic residues" evidence="1">
    <location>
        <begin position="86"/>
        <end position="96"/>
    </location>
</feature>
<feature type="chain" id="PRO_5038664228" description="Lipoprotein" evidence="2">
    <location>
        <begin position="20"/>
        <end position="96"/>
    </location>
</feature>
<evidence type="ECO:0000256" key="1">
    <source>
        <dbReference type="SAM" id="MobiDB-lite"/>
    </source>
</evidence>
<gene>
    <name evidence="3" type="ORF">ELX58_04815</name>
</gene>
<organism evidence="3 4">
    <name type="scientific">Acetilactobacillus jinshanensis</name>
    <dbReference type="NCBI Taxonomy" id="1720083"/>
    <lineage>
        <taxon>Bacteria</taxon>
        <taxon>Bacillati</taxon>
        <taxon>Bacillota</taxon>
        <taxon>Bacilli</taxon>
        <taxon>Lactobacillales</taxon>
        <taxon>Lactobacillaceae</taxon>
        <taxon>Acetilactobacillus</taxon>
    </lineage>
</organism>
<dbReference type="Proteomes" id="UP000294321">
    <property type="component" value="Chromosome"/>
</dbReference>
<dbReference type="PROSITE" id="PS51257">
    <property type="entry name" value="PROKAR_LIPOPROTEIN"/>
    <property type="match status" value="1"/>
</dbReference>
<evidence type="ECO:0008006" key="5">
    <source>
        <dbReference type="Google" id="ProtNLM"/>
    </source>
</evidence>
<keyword evidence="2" id="KW-0732">Signal</keyword>
<proteinExistence type="predicted"/>
<dbReference type="EMBL" id="CP034726">
    <property type="protein sequence ID" value="QBP18468.1"/>
    <property type="molecule type" value="Genomic_DNA"/>
</dbReference>
<protein>
    <recommendedName>
        <fullName evidence="5">Lipoprotein</fullName>
    </recommendedName>
</protein>
<dbReference type="AlphaFoldDB" id="A0A4P6ZLB7"/>
<accession>A0A4P6ZLB7</accession>
<evidence type="ECO:0000256" key="2">
    <source>
        <dbReference type="SAM" id="SignalP"/>
    </source>
</evidence>
<dbReference type="RefSeq" id="WP_133442027.1">
    <property type="nucleotide sequence ID" value="NZ_CP034726.1"/>
</dbReference>
<name>A0A4P6ZLB7_9LACO</name>
<feature type="region of interest" description="Disordered" evidence="1">
    <location>
        <begin position="23"/>
        <end position="96"/>
    </location>
</feature>
<evidence type="ECO:0000313" key="4">
    <source>
        <dbReference type="Proteomes" id="UP000294321"/>
    </source>
</evidence>
<feature type="compositionally biased region" description="Basic residues" evidence="1">
    <location>
        <begin position="25"/>
        <end position="64"/>
    </location>
</feature>